<reference evidence="2" key="1">
    <citation type="submission" date="2018-01" db="EMBL/GenBank/DDBJ databases">
        <authorList>
            <person name="Clerissi C."/>
        </authorList>
    </citation>
    <scope>NUCLEOTIDE SEQUENCE</scope>
    <source>
        <strain evidence="2">Cupriavidus oxalaticus LMG 2235</strain>
    </source>
</reference>
<dbReference type="EMBL" id="OGUS01000125">
    <property type="protein sequence ID" value="SPC16265.1"/>
    <property type="molecule type" value="Genomic_DNA"/>
</dbReference>
<proteinExistence type="predicted"/>
<sequence length="26" mass="2645">MPAAFCGGSFPGRPPAPGLHRPLPLT</sequence>
<organism evidence="2">
    <name type="scientific">Cupriavidus oxalaticus</name>
    <dbReference type="NCBI Taxonomy" id="96344"/>
    <lineage>
        <taxon>Bacteria</taxon>
        <taxon>Pseudomonadati</taxon>
        <taxon>Pseudomonadota</taxon>
        <taxon>Betaproteobacteria</taxon>
        <taxon>Burkholderiales</taxon>
        <taxon>Burkholderiaceae</taxon>
        <taxon>Cupriavidus</taxon>
    </lineage>
</organism>
<evidence type="ECO:0000256" key="1">
    <source>
        <dbReference type="SAM" id="MobiDB-lite"/>
    </source>
</evidence>
<dbReference type="AlphaFoldDB" id="A0A375GA53"/>
<accession>A0A375GA53</accession>
<comment type="caution">
    <text evidence="2">The sequence shown here is derived from an EMBL/GenBank/DDBJ whole genome shotgun (WGS) entry which is preliminary data.</text>
</comment>
<feature type="region of interest" description="Disordered" evidence="1">
    <location>
        <begin position="1"/>
        <end position="26"/>
    </location>
</feature>
<dbReference type="Proteomes" id="UP000256862">
    <property type="component" value="Chromosome CO2235"/>
</dbReference>
<evidence type="ECO:0000313" key="2">
    <source>
        <dbReference type="EMBL" id="SPC16265.1"/>
    </source>
</evidence>
<gene>
    <name evidence="2" type="ORF">CO2235_30151</name>
</gene>
<name>A0A375GA53_9BURK</name>
<protein>
    <submittedName>
        <fullName evidence="2">Uncharacterized protein</fullName>
    </submittedName>
</protein>